<gene>
    <name evidence="2" type="ORF">KEU06_27620</name>
</gene>
<evidence type="ECO:0000256" key="1">
    <source>
        <dbReference type="SAM" id="MobiDB-lite"/>
    </source>
</evidence>
<name>A0A942E8G8_9HYPH</name>
<proteinExistence type="predicted"/>
<reference evidence="2" key="1">
    <citation type="submission" date="2021-04" db="EMBL/GenBank/DDBJ databases">
        <title>Pseudaminobacter soli sp. nov., isolated from paddy soil contaminated by heavy metals.</title>
        <authorList>
            <person name="Zhang K."/>
        </authorList>
    </citation>
    <scope>NUCLEOTIDE SEQUENCE</scope>
    <source>
        <strain evidence="2">19-2017</strain>
    </source>
</reference>
<sequence length="142" mass="15366">MAKMLSESLAEMSAHAKQAEDHIAAAQKEAHDKIIARREESRATVEASIAKVNQDMHAVGSTLAEKWKAVQAKINADKAALKAGIAERKHERDVKHAENHAKALEMEASLAVDYAVASIDQAELAVYDAIVARAEADRKKAS</sequence>
<dbReference type="Proteomes" id="UP000680348">
    <property type="component" value="Unassembled WGS sequence"/>
</dbReference>
<accession>A0A942E8G8</accession>
<comment type="caution">
    <text evidence="2">The sequence shown here is derived from an EMBL/GenBank/DDBJ whole genome shotgun (WGS) entry which is preliminary data.</text>
</comment>
<dbReference type="AlphaFoldDB" id="A0A942E8G8"/>
<keyword evidence="3" id="KW-1185">Reference proteome</keyword>
<evidence type="ECO:0000313" key="3">
    <source>
        <dbReference type="Proteomes" id="UP000680348"/>
    </source>
</evidence>
<dbReference type="EMBL" id="JAGWCR010000024">
    <property type="protein sequence ID" value="MBS3652365.1"/>
    <property type="molecule type" value="Genomic_DNA"/>
</dbReference>
<protein>
    <submittedName>
        <fullName evidence="2">Uncharacterized protein</fullName>
    </submittedName>
</protein>
<dbReference type="RefSeq" id="WP_188257917.1">
    <property type="nucleotide sequence ID" value="NZ_JABVCF010000024.1"/>
</dbReference>
<feature type="region of interest" description="Disordered" evidence="1">
    <location>
        <begin position="1"/>
        <end position="20"/>
    </location>
</feature>
<evidence type="ECO:0000313" key="2">
    <source>
        <dbReference type="EMBL" id="MBS3652365.1"/>
    </source>
</evidence>
<organism evidence="2 3">
    <name type="scientific">Pseudaminobacter soli</name>
    <name type="common">ex Zhang et al. 2022</name>
    <dbReference type="NCBI Taxonomy" id="2831468"/>
    <lineage>
        <taxon>Bacteria</taxon>
        <taxon>Pseudomonadati</taxon>
        <taxon>Pseudomonadota</taxon>
        <taxon>Alphaproteobacteria</taxon>
        <taxon>Hyphomicrobiales</taxon>
        <taxon>Phyllobacteriaceae</taxon>
        <taxon>Pseudaminobacter</taxon>
    </lineage>
</organism>